<keyword evidence="1" id="KW-0479">Metal-binding</keyword>
<gene>
    <name evidence="5" type="ORF">OBRU01_03600</name>
</gene>
<proteinExistence type="predicted"/>
<dbReference type="Proteomes" id="UP000037510">
    <property type="component" value="Unassembled WGS sequence"/>
</dbReference>
<evidence type="ECO:0000313" key="6">
    <source>
        <dbReference type="Proteomes" id="UP000037510"/>
    </source>
</evidence>
<evidence type="ECO:0000259" key="4">
    <source>
        <dbReference type="Pfam" id="PF04500"/>
    </source>
</evidence>
<evidence type="ECO:0000256" key="1">
    <source>
        <dbReference type="ARBA" id="ARBA00022723"/>
    </source>
</evidence>
<comment type="caution">
    <text evidence="5">The sequence shown here is derived from an EMBL/GenBank/DDBJ whole genome shotgun (WGS) entry which is preliminary data.</text>
</comment>
<name>A0A0L7LBH9_OPEBR</name>
<dbReference type="AlphaFoldDB" id="A0A0L7LBH9"/>
<evidence type="ECO:0000256" key="2">
    <source>
        <dbReference type="ARBA" id="ARBA00022771"/>
    </source>
</evidence>
<keyword evidence="2" id="KW-0863">Zinc-finger</keyword>
<dbReference type="EMBL" id="JTDY01001805">
    <property type="protein sequence ID" value="KOB72843.1"/>
    <property type="molecule type" value="Genomic_DNA"/>
</dbReference>
<dbReference type="Pfam" id="PF04500">
    <property type="entry name" value="FLYWCH"/>
    <property type="match status" value="1"/>
</dbReference>
<reference evidence="5 6" key="1">
    <citation type="journal article" date="2015" name="Genome Biol. Evol.">
        <title>The genome of winter moth (Operophtera brumata) provides a genomic perspective on sexual dimorphism and phenology.</title>
        <authorList>
            <person name="Derks M.F."/>
            <person name="Smit S."/>
            <person name="Salis L."/>
            <person name="Schijlen E."/>
            <person name="Bossers A."/>
            <person name="Mateman C."/>
            <person name="Pijl A.S."/>
            <person name="de Ridder D."/>
            <person name="Groenen M.A."/>
            <person name="Visser M.E."/>
            <person name="Megens H.J."/>
        </authorList>
    </citation>
    <scope>NUCLEOTIDE SEQUENCE [LARGE SCALE GENOMIC DNA]</scope>
    <source>
        <strain evidence="5">WM2013NL</strain>
        <tissue evidence="5">Head and thorax</tissue>
    </source>
</reference>
<dbReference type="Gene3D" id="2.20.25.240">
    <property type="match status" value="1"/>
</dbReference>
<keyword evidence="6" id="KW-1185">Reference proteome</keyword>
<sequence>MLPRHSTYSRGYDDHFKFTTSQKGRPMILASGYKFGIHRVRSPKTYWYCHNASQGCHAIIHTLADMTIIKCYNI</sequence>
<feature type="domain" description="FLYWCH-type" evidence="4">
    <location>
        <begin position="18"/>
        <end position="73"/>
    </location>
</feature>
<dbReference type="InterPro" id="IPR007588">
    <property type="entry name" value="Znf_FLYWCH"/>
</dbReference>
<keyword evidence="3" id="KW-0862">Zinc</keyword>
<dbReference type="GO" id="GO:0008270">
    <property type="term" value="F:zinc ion binding"/>
    <property type="evidence" value="ECO:0007669"/>
    <property type="project" value="UniProtKB-KW"/>
</dbReference>
<organism evidence="5 6">
    <name type="scientific">Operophtera brumata</name>
    <name type="common">Winter moth</name>
    <name type="synonym">Phalaena brumata</name>
    <dbReference type="NCBI Taxonomy" id="104452"/>
    <lineage>
        <taxon>Eukaryota</taxon>
        <taxon>Metazoa</taxon>
        <taxon>Ecdysozoa</taxon>
        <taxon>Arthropoda</taxon>
        <taxon>Hexapoda</taxon>
        <taxon>Insecta</taxon>
        <taxon>Pterygota</taxon>
        <taxon>Neoptera</taxon>
        <taxon>Endopterygota</taxon>
        <taxon>Lepidoptera</taxon>
        <taxon>Glossata</taxon>
        <taxon>Ditrysia</taxon>
        <taxon>Geometroidea</taxon>
        <taxon>Geometridae</taxon>
        <taxon>Larentiinae</taxon>
        <taxon>Operophtera</taxon>
    </lineage>
</organism>
<evidence type="ECO:0000313" key="5">
    <source>
        <dbReference type="EMBL" id="KOB72843.1"/>
    </source>
</evidence>
<protein>
    <submittedName>
        <fullName evidence="5">Modifier of mdg4</fullName>
    </submittedName>
</protein>
<evidence type="ECO:0000256" key="3">
    <source>
        <dbReference type="ARBA" id="ARBA00022833"/>
    </source>
</evidence>
<accession>A0A0L7LBH9</accession>